<evidence type="ECO:0000256" key="1">
    <source>
        <dbReference type="ARBA" id="ARBA00004370"/>
    </source>
</evidence>
<gene>
    <name evidence="7" type="ORF">J2800_000296</name>
</gene>
<organism evidence="7 8">
    <name type="scientific">Caulobacter rhizosphaerae</name>
    <dbReference type="NCBI Taxonomy" id="2010972"/>
    <lineage>
        <taxon>Bacteria</taxon>
        <taxon>Pseudomonadati</taxon>
        <taxon>Pseudomonadota</taxon>
        <taxon>Alphaproteobacteria</taxon>
        <taxon>Caulobacterales</taxon>
        <taxon>Caulobacteraceae</taxon>
        <taxon>Caulobacter</taxon>
    </lineage>
</organism>
<dbReference type="Gene3D" id="3.30.160.190">
    <property type="entry name" value="atu1810 like domain"/>
    <property type="match status" value="1"/>
</dbReference>
<evidence type="ECO:0000256" key="4">
    <source>
        <dbReference type="ARBA" id="ARBA00022946"/>
    </source>
</evidence>
<comment type="caution">
    <text evidence="7">The sequence shown here is derived from an EMBL/GenBank/DDBJ whole genome shotgun (WGS) entry which is preliminary data.</text>
</comment>
<sequence>MLARIYRPAKTAMQSGKAKTKDWLLEFEPASARRSDPLMGWTQSSDMNGQVRLSFETRDEAVAYAQRHEIPFQLFEPKTPKRIIKAYADNFAAGRKQPWTH</sequence>
<reference evidence="7 8" key="1">
    <citation type="submission" date="2023-07" db="EMBL/GenBank/DDBJ databases">
        <title>Sorghum-associated microbial communities from plants grown in Nebraska, USA.</title>
        <authorList>
            <person name="Schachtman D."/>
        </authorList>
    </citation>
    <scope>NUCLEOTIDE SEQUENCE [LARGE SCALE GENOMIC DNA]</scope>
    <source>
        <strain evidence="7 8">DS2154</strain>
    </source>
</reference>
<keyword evidence="8" id="KW-1185">Reference proteome</keyword>
<comment type="subcellular location">
    <subcellularLocation>
        <location evidence="1">Membrane</location>
    </subcellularLocation>
</comment>
<dbReference type="InterPro" id="IPR006885">
    <property type="entry name" value="NADH_UbQ_FeS_4_mit-like"/>
</dbReference>
<proteinExistence type="predicted"/>
<name>A0ABU1MTU7_9CAUL</name>
<dbReference type="RefSeq" id="WP_056760052.1">
    <property type="nucleotide sequence ID" value="NZ_BMLD01000005.1"/>
</dbReference>
<keyword evidence="5" id="KW-0249">Electron transport</keyword>
<evidence type="ECO:0000256" key="6">
    <source>
        <dbReference type="ARBA" id="ARBA00023136"/>
    </source>
</evidence>
<dbReference type="Proteomes" id="UP001262754">
    <property type="component" value="Unassembled WGS sequence"/>
</dbReference>
<evidence type="ECO:0000313" key="8">
    <source>
        <dbReference type="Proteomes" id="UP001262754"/>
    </source>
</evidence>
<keyword evidence="6" id="KW-0472">Membrane</keyword>
<evidence type="ECO:0000256" key="3">
    <source>
        <dbReference type="ARBA" id="ARBA00022660"/>
    </source>
</evidence>
<evidence type="ECO:0008006" key="9">
    <source>
        <dbReference type="Google" id="ProtNLM"/>
    </source>
</evidence>
<accession>A0ABU1MTU7</accession>
<protein>
    <recommendedName>
        <fullName evidence="9">ETC complex I subunit-like protein</fullName>
    </recommendedName>
</protein>
<keyword evidence="2" id="KW-0813">Transport</keyword>
<keyword evidence="3" id="KW-0679">Respiratory chain</keyword>
<evidence type="ECO:0000256" key="2">
    <source>
        <dbReference type="ARBA" id="ARBA00022448"/>
    </source>
</evidence>
<dbReference type="InterPro" id="IPR038532">
    <property type="entry name" value="NDUFS4-like_sf"/>
</dbReference>
<evidence type="ECO:0000256" key="5">
    <source>
        <dbReference type="ARBA" id="ARBA00022982"/>
    </source>
</evidence>
<dbReference type="PANTHER" id="PTHR12219:SF8">
    <property type="entry name" value="NADH DEHYDROGENASE [UBIQUINONE] IRON-SULFUR PROTEIN 4, MITOCHONDRIAL"/>
    <property type="match status" value="1"/>
</dbReference>
<keyword evidence="4" id="KW-0809">Transit peptide</keyword>
<dbReference type="PANTHER" id="PTHR12219">
    <property type="entry name" value="NADH-UBIQUINONE OXIDOREDUCTASE"/>
    <property type="match status" value="1"/>
</dbReference>
<dbReference type="Pfam" id="PF04800">
    <property type="entry name" value="NDUS4"/>
    <property type="match status" value="1"/>
</dbReference>
<evidence type="ECO:0000313" key="7">
    <source>
        <dbReference type="EMBL" id="MDR6529581.1"/>
    </source>
</evidence>
<dbReference type="EMBL" id="JAVDRL010000001">
    <property type="protein sequence ID" value="MDR6529581.1"/>
    <property type="molecule type" value="Genomic_DNA"/>
</dbReference>